<dbReference type="AlphaFoldDB" id="A0A3D9G1X0"/>
<proteinExistence type="predicted"/>
<comment type="caution">
    <text evidence="1">The sequence shown here is derived from an EMBL/GenBank/DDBJ whole genome shotgun (WGS) entry which is preliminary data.</text>
</comment>
<keyword evidence="2" id="KW-1185">Reference proteome</keyword>
<dbReference type="EMBL" id="QRDQ01000007">
    <property type="protein sequence ID" value="RED26552.1"/>
    <property type="molecule type" value="Genomic_DNA"/>
</dbReference>
<evidence type="ECO:0000313" key="2">
    <source>
        <dbReference type="Proteomes" id="UP000257004"/>
    </source>
</evidence>
<dbReference type="Proteomes" id="UP000257004">
    <property type="component" value="Unassembled WGS sequence"/>
</dbReference>
<evidence type="ECO:0000313" key="1">
    <source>
        <dbReference type="EMBL" id="RED26552.1"/>
    </source>
</evidence>
<reference evidence="1 2" key="1">
    <citation type="submission" date="2018-07" db="EMBL/GenBank/DDBJ databases">
        <title>Genomic Encyclopedia of Archaeal and Bacterial Type Strains, Phase II (KMG-II): from individual species to whole genera.</title>
        <authorList>
            <person name="Goeker M."/>
        </authorList>
    </citation>
    <scope>NUCLEOTIDE SEQUENCE [LARGE SCALE GENOMIC DNA]</scope>
    <source>
        <strain evidence="1 2">DSM 25795</strain>
    </source>
</reference>
<sequence length="30" mass="3675">MLTKLVGYWGIKYDNYHCQMTNDKFTKKTF</sequence>
<protein>
    <submittedName>
        <fullName evidence="1">Uncharacterized protein</fullName>
    </submittedName>
</protein>
<accession>A0A3D9G1X0</accession>
<organism evidence="1 2">
    <name type="scientific">Flavobacterium cutihirudinis</name>
    <dbReference type="NCBI Taxonomy" id="1265740"/>
    <lineage>
        <taxon>Bacteria</taxon>
        <taxon>Pseudomonadati</taxon>
        <taxon>Bacteroidota</taxon>
        <taxon>Flavobacteriia</taxon>
        <taxon>Flavobacteriales</taxon>
        <taxon>Flavobacteriaceae</taxon>
        <taxon>Flavobacterium</taxon>
    </lineage>
</organism>
<gene>
    <name evidence="1" type="ORF">BD847_0471</name>
</gene>
<name>A0A3D9G1X0_9FLAO</name>